<dbReference type="AlphaFoldDB" id="A0A6M1L732"/>
<reference evidence="2 3" key="1">
    <citation type="submission" date="2020-02" db="EMBL/GenBank/DDBJ databases">
        <title>Draft Genome Sequence of Verrucosispora sp. Strain CWR15, Isolated from Gulf of Mexico Sponge.</title>
        <authorList>
            <person name="Kennedy S.J."/>
            <person name="Cella E."/>
            <person name="Azarian T."/>
            <person name="Baker B.J."/>
            <person name="Shaw L.N."/>
        </authorList>
    </citation>
    <scope>NUCLEOTIDE SEQUENCE [LARGE SCALE GENOMIC DNA]</scope>
    <source>
        <strain evidence="2 3">CWR15</strain>
    </source>
</reference>
<sequence>MAYVAEDQRPDSRVDSAADPHGLRRLRKGFSKVTELLDHLHAHAAI</sequence>
<feature type="region of interest" description="Disordered" evidence="1">
    <location>
        <begin position="1"/>
        <end position="20"/>
    </location>
</feature>
<name>A0A6M1L732_9ACTN</name>
<dbReference type="RefSeq" id="WP_164446262.1">
    <property type="nucleotide sequence ID" value="NZ_SAIY01000002.1"/>
</dbReference>
<evidence type="ECO:0000256" key="1">
    <source>
        <dbReference type="SAM" id="MobiDB-lite"/>
    </source>
</evidence>
<comment type="caution">
    <text evidence="2">The sequence shown here is derived from an EMBL/GenBank/DDBJ whole genome shotgun (WGS) entry which is preliminary data.</text>
</comment>
<evidence type="ECO:0000313" key="2">
    <source>
        <dbReference type="EMBL" id="NGM12383.1"/>
    </source>
</evidence>
<evidence type="ECO:0000313" key="3">
    <source>
        <dbReference type="Proteomes" id="UP000478148"/>
    </source>
</evidence>
<dbReference type="Proteomes" id="UP000478148">
    <property type="component" value="Unassembled WGS sequence"/>
</dbReference>
<keyword evidence="3" id="KW-1185">Reference proteome</keyword>
<proteinExistence type="predicted"/>
<gene>
    <name evidence="2" type="ORF">ENC19_06730</name>
</gene>
<accession>A0A6M1L732</accession>
<organism evidence="2 3">
    <name type="scientific">Verrucosispora sioxanthis</name>
    <dbReference type="NCBI Taxonomy" id="2499994"/>
    <lineage>
        <taxon>Bacteria</taxon>
        <taxon>Bacillati</taxon>
        <taxon>Actinomycetota</taxon>
        <taxon>Actinomycetes</taxon>
        <taxon>Micromonosporales</taxon>
        <taxon>Micromonosporaceae</taxon>
        <taxon>Micromonospora</taxon>
    </lineage>
</organism>
<dbReference type="EMBL" id="SAIY01000002">
    <property type="protein sequence ID" value="NGM12383.1"/>
    <property type="molecule type" value="Genomic_DNA"/>
</dbReference>
<protein>
    <submittedName>
        <fullName evidence="2">Uncharacterized protein</fullName>
    </submittedName>
</protein>